<keyword evidence="8" id="KW-1185">Reference proteome</keyword>
<dbReference type="Pfam" id="PF00891">
    <property type="entry name" value="Methyltransf_2"/>
    <property type="match status" value="1"/>
</dbReference>
<dbReference type="InterPro" id="IPR001077">
    <property type="entry name" value="COMT_C"/>
</dbReference>
<dbReference type="InterPro" id="IPR016461">
    <property type="entry name" value="COMT-like"/>
</dbReference>
<dbReference type="EMBL" id="AZGY01000006">
    <property type="protein sequence ID" value="KZZ97414.1"/>
    <property type="molecule type" value="Genomic_DNA"/>
</dbReference>
<reference evidence="7 8" key="1">
    <citation type="journal article" date="2016" name="Genome Biol. Evol.">
        <title>Divergent and convergent evolution of fungal pathogenicity.</title>
        <authorList>
            <person name="Shang Y."/>
            <person name="Xiao G."/>
            <person name="Zheng P."/>
            <person name="Cen K."/>
            <person name="Zhan S."/>
            <person name="Wang C."/>
        </authorList>
    </citation>
    <scope>NUCLEOTIDE SEQUENCE [LARGE SCALE GENOMIC DNA]</scope>
    <source>
        <strain evidence="7 8">RCEF 2490</strain>
    </source>
</reference>
<feature type="active site" description="Proton acceptor" evidence="4">
    <location>
        <position position="304"/>
    </location>
</feature>
<dbReference type="SUPFAM" id="SSF53335">
    <property type="entry name" value="S-adenosyl-L-methionine-dependent methyltransferases"/>
    <property type="match status" value="1"/>
</dbReference>
<dbReference type="PANTHER" id="PTHR43712:SF11">
    <property type="entry name" value="O-METHYLTRANSFERASE (AFU_ORTHOLOGUE AFUA_2G17820)-RELATED"/>
    <property type="match status" value="1"/>
</dbReference>
<dbReference type="SUPFAM" id="SSF46785">
    <property type="entry name" value="Winged helix' DNA-binding domain"/>
    <property type="match status" value="1"/>
</dbReference>
<evidence type="ECO:0000259" key="5">
    <source>
        <dbReference type="Pfam" id="PF00891"/>
    </source>
</evidence>
<keyword evidence="2 7" id="KW-0808">Transferase</keyword>
<dbReference type="GO" id="GO:0032259">
    <property type="term" value="P:methylation"/>
    <property type="evidence" value="ECO:0007669"/>
    <property type="project" value="UniProtKB-KW"/>
</dbReference>
<protein>
    <submittedName>
        <fullName evidence="7">O-methyltransferase, family 2</fullName>
    </submittedName>
</protein>
<feature type="domain" description="O-methyltransferase C-terminal" evidence="5">
    <location>
        <begin position="179"/>
        <end position="376"/>
    </location>
</feature>
<dbReference type="GO" id="GO:0008171">
    <property type="term" value="F:O-methyltransferase activity"/>
    <property type="evidence" value="ECO:0007669"/>
    <property type="project" value="InterPro"/>
</dbReference>
<keyword evidence="1 7" id="KW-0489">Methyltransferase</keyword>
<dbReference type="InterPro" id="IPR012967">
    <property type="entry name" value="COMT_dimerisation"/>
</dbReference>
<organism evidence="7 8">
    <name type="scientific">Moelleriella libera RCEF 2490</name>
    <dbReference type="NCBI Taxonomy" id="1081109"/>
    <lineage>
        <taxon>Eukaryota</taxon>
        <taxon>Fungi</taxon>
        <taxon>Dikarya</taxon>
        <taxon>Ascomycota</taxon>
        <taxon>Pezizomycotina</taxon>
        <taxon>Sordariomycetes</taxon>
        <taxon>Hypocreomycetidae</taxon>
        <taxon>Hypocreales</taxon>
        <taxon>Clavicipitaceae</taxon>
        <taxon>Moelleriella</taxon>
    </lineage>
</organism>
<dbReference type="InterPro" id="IPR029063">
    <property type="entry name" value="SAM-dependent_MTases_sf"/>
</dbReference>
<evidence type="ECO:0000256" key="1">
    <source>
        <dbReference type="ARBA" id="ARBA00022603"/>
    </source>
</evidence>
<dbReference type="Pfam" id="PF08100">
    <property type="entry name" value="Dimerisation"/>
    <property type="match status" value="1"/>
</dbReference>
<gene>
    <name evidence="7" type="ORF">AAL_03378</name>
</gene>
<dbReference type="PROSITE" id="PS51683">
    <property type="entry name" value="SAM_OMT_II"/>
    <property type="match status" value="1"/>
</dbReference>
<dbReference type="InterPro" id="IPR036388">
    <property type="entry name" value="WH-like_DNA-bd_sf"/>
</dbReference>
<dbReference type="Gene3D" id="3.40.50.150">
    <property type="entry name" value="Vaccinia Virus protein VP39"/>
    <property type="match status" value="1"/>
</dbReference>
<name>A0A168D6L8_9HYPO</name>
<dbReference type="InterPro" id="IPR036390">
    <property type="entry name" value="WH_DNA-bd_sf"/>
</dbReference>
<dbReference type="Gene3D" id="1.10.10.10">
    <property type="entry name" value="Winged helix-like DNA-binding domain superfamily/Winged helix DNA-binding domain"/>
    <property type="match status" value="1"/>
</dbReference>
<dbReference type="PANTHER" id="PTHR43712">
    <property type="entry name" value="PUTATIVE (AFU_ORTHOLOGUE AFUA_4G14580)-RELATED"/>
    <property type="match status" value="1"/>
</dbReference>
<sequence length="399" mass="44412">MDSYAAKKALEEAKTLVAELEAYDGTIEQHYALLRRTDKMREAMERPYDVATRWMETMSCAAAMNFVIRTGIFDKLPRGGGGVTVSQLASSCRVDALTLRRALRVMAADGIFQETTGIDEYADTTLSTAFRSEGLAGFITMCVDLVGAWFALPKYCETHEPEDVADIRKSPFAFAAGLEGKTYYEILDQNPVQRGLWNKGMQSTEKHFPIVGMFPFQDLSARVAESPERPYIVDVGGGRGQALLAIREHYGGDFGGELVLQDLPIVIDALRPEEIPGIKPMTYDIFTPQPVKGAHVYFMRRLLHDFHDPEAVVILRNTVSAMAPDSRLIICDMLVPDRVDVGGPKTLYWLDFCLVNIGGKERSLDNFHEILAAAGLELVKVYPSHKDHTVMLETRLLIA</sequence>
<dbReference type="AlphaFoldDB" id="A0A168D6L8"/>
<comment type="caution">
    <text evidence="7">The sequence shown here is derived from an EMBL/GenBank/DDBJ whole genome shotgun (WGS) entry which is preliminary data.</text>
</comment>
<proteinExistence type="predicted"/>
<evidence type="ECO:0000256" key="2">
    <source>
        <dbReference type="ARBA" id="ARBA00022679"/>
    </source>
</evidence>
<evidence type="ECO:0000256" key="3">
    <source>
        <dbReference type="ARBA" id="ARBA00022691"/>
    </source>
</evidence>
<evidence type="ECO:0000313" key="8">
    <source>
        <dbReference type="Proteomes" id="UP000078544"/>
    </source>
</evidence>
<evidence type="ECO:0000313" key="7">
    <source>
        <dbReference type="EMBL" id="KZZ97414.1"/>
    </source>
</evidence>
<dbReference type="OrthoDB" id="1535081at2759"/>
<keyword evidence="3" id="KW-0949">S-adenosyl-L-methionine</keyword>
<evidence type="ECO:0000256" key="4">
    <source>
        <dbReference type="PIRSR" id="PIRSR005739-1"/>
    </source>
</evidence>
<dbReference type="Proteomes" id="UP000078544">
    <property type="component" value="Unassembled WGS sequence"/>
</dbReference>
<dbReference type="PIRSF" id="PIRSF005739">
    <property type="entry name" value="O-mtase"/>
    <property type="match status" value="1"/>
</dbReference>
<feature type="domain" description="O-methyltransferase dimerisation" evidence="6">
    <location>
        <begin position="61"/>
        <end position="130"/>
    </location>
</feature>
<accession>A0A168D6L8</accession>
<evidence type="ECO:0000259" key="6">
    <source>
        <dbReference type="Pfam" id="PF08100"/>
    </source>
</evidence>